<keyword evidence="2" id="KW-0539">Nucleus</keyword>
<feature type="compositionally biased region" description="Pro residues" evidence="3">
    <location>
        <begin position="80"/>
        <end position="89"/>
    </location>
</feature>
<feature type="compositionally biased region" description="Low complexity" evidence="3">
    <location>
        <begin position="270"/>
        <end position="279"/>
    </location>
</feature>
<dbReference type="GO" id="GO:0045944">
    <property type="term" value="P:positive regulation of transcription by RNA polymerase II"/>
    <property type="evidence" value="ECO:0007669"/>
    <property type="project" value="TreeGrafter"/>
</dbReference>
<feature type="region of interest" description="Disordered" evidence="3">
    <location>
        <begin position="1"/>
        <end position="163"/>
    </location>
</feature>
<feature type="compositionally biased region" description="Low complexity" evidence="3">
    <location>
        <begin position="90"/>
        <end position="104"/>
    </location>
</feature>
<name>A0A136JGE4_9PEZI</name>
<feature type="compositionally biased region" description="Low complexity" evidence="3">
    <location>
        <begin position="287"/>
        <end position="296"/>
    </location>
</feature>
<feature type="compositionally biased region" description="Pro residues" evidence="3">
    <location>
        <begin position="59"/>
        <end position="69"/>
    </location>
</feature>
<dbReference type="PANTHER" id="PTHR37534:SF24">
    <property type="entry name" value="MISCELLANEOUS ZN(II)2CYS6 TRANSCRIPTION FACTOR (EUROFUNG)-RELATED"/>
    <property type="match status" value="1"/>
</dbReference>
<sequence>MAPATRTSTGTGSSSSRDDQASDTPGRPPPHSAQSPPPPARRAQIPSFADILHPAHAPSSPPPPPPPPSSSQHGADLSGSPPPALPPTLFPSLSSSEGAGSPPSSTQPPTIAPSWLSHPSGGESPDAPAMADPSPAAAAHRSNAVPGPGQSTSNRTSDDTCATTATTTTTAAASIAAPTGFSPIFYTTAASATTPSATGPEGSSPNFAWKPDEFALDQNYQAFREELRDLIFTAAQSAGPTREGSPSATTGSDGANDGTGMVVDSSDGPQAQQQHQYQQSHHDVTHQQQQQQQQQQEGLWKGPRLSGMMNSQAEVGSDPHQTKRETAQILATGNKMMFLRNYISQVAPWLDMFDSDRAFGLQLPALARTAPALLYAILGISARQMERKENKKNAFESLELYQEAIRLLAPLLLDRDLIIIPICVILCCLEMMSASAQDWRRHLEGCAALFSNFGVNGFSGGLLQAVFWCYARMDLCGALISDGIESTLVPPSKWLPPGSDLRDARRLFLSCHHLDMYANYSVWLSSRVCELVSERTRFRELGEQNGCTGQVFTERWIALWQELQAWINDSPPEFHAVRTVETKPFPQTLYPHWAAISSTQLHHTSCLLLLGIMPKPLDPSLTPGPVSSVVWHAKKICGISLSNSHQGCLNNAIQPIWLAGRLLSHRSEHDLIVKLIWSIESMTGWGTCWRISDLEAAWGYKVRRM</sequence>
<evidence type="ECO:0000313" key="5">
    <source>
        <dbReference type="Proteomes" id="UP000070501"/>
    </source>
</evidence>
<dbReference type="GO" id="GO:0003700">
    <property type="term" value="F:DNA-binding transcription factor activity"/>
    <property type="evidence" value="ECO:0007669"/>
    <property type="project" value="TreeGrafter"/>
</dbReference>
<dbReference type="PANTHER" id="PTHR37534">
    <property type="entry name" value="TRANSCRIPTIONAL ACTIVATOR PROTEIN UGA3"/>
    <property type="match status" value="1"/>
</dbReference>
<dbReference type="CDD" id="cd12148">
    <property type="entry name" value="fungal_TF_MHR"/>
    <property type="match status" value="1"/>
</dbReference>
<dbReference type="STRING" id="196109.A0A136JGE4"/>
<keyword evidence="5" id="KW-1185">Reference proteome</keyword>
<dbReference type="EMBL" id="KQ964246">
    <property type="protein sequence ID" value="KXJ96231.1"/>
    <property type="molecule type" value="Genomic_DNA"/>
</dbReference>
<dbReference type="Pfam" id="PF11951">
    <property type="entry name" value="Fungal_trans_2"/>
    <property type="match status" value="1"/>
</dbReference>
<dbReference type="OrthoDB" id="415590at2759"/>
<dbReference type="GO" id="GO:0005634">
    <property type="term" value="C:nucleus"/>
    <property type="evidence" value="ECO:0007669"/>
    <property type="project" value="UniProtKB-SubCell"/>
</dbReference>
<dbReference type="Proteomes" id="UP000070501">
    <property type="component" value="Unassembled WGS sequence"/>
</dbReference>
<feature type="region of interest" description="Disordered" evidence="3">
    <location>
        <begin position="237"/>
        <end position="323"/>
    </location>
</feature>
<feature type="compositionally biased region" description="Pro residues" evidence="3">
    <location>
        <begin position="26"/>
        <end position="40"/>
    </location>
</feature>
<proteinExistence type="predicted"/>
<feature type="compositionally biased region" description="Polar residues" evidence="3">
    <location>
        <begin position="237"/>
        <end position="253"/>
    </location>
</feature>
<feature type="compositionally biased region" description="Low complexity" evidence="3">
    <location>
        <begin position="1"/>
        <end position="15"/>
    </location>
</feature>
<evidence type="ECO:0000256" key="2">
    <source>
        <dbReference type="ARBA" id="ARBA00023242"/>
    </source>
</evidence>
<feature type="compositionally biased region" description="Low complexity" evidence="3">
    <location>
        <begin position="124"/>
        <end position="139"/>
    </location>
</feature>
<protein>
    <submittedName>
        <fullName evidence="4">Fungal-specific transcription factor domain-domain-containing protein</fullName>
    </submittedName>
</protein>
<evidence type="ECO:0000256" key="3">
    <source>
        <dbReference type="SAM" id="MobiDB-lite"/>
    </source>
</evidence>
<dbReference type="InterPro" id="IPR021858">
    <property type="entry name" value="Fun_TF"/>
</dbReference>
<dbReference type="InParanoid" id="A0A136JGE4"/>
<dbReference type="GO" id="GO:0000976">
    <property type="term" value="F:transcription cis-regulatory region binding"/>
    <property type="evidence" value="ECO:0007669"/>
    <property type="project" value="TreeGrafter"/>
</dbReference>
<reference evidence="5" key="1">
    <citation type="submission" date="2016-02" db="EMBL/GenBank/DDBJ databases">
        <title>Draft genome sequence of Microdochium bolleyi, a fungal endophyte of beachgrass.</title>
        <authorList>
            <consortium name="DOE Joint Genome Institute"/>
            <person name="David A.S."/>
            <person name="May G."/>
            <person name="Haridas S."/>
            <person name="Lim J."/>
            <person name="Wang M."/>
            <person name="Labutti K."/>
            <person name="Lipzen A."/>
            <person name="Barry K."/>
            <person name="Grigoriev I.V."/>
        </authorList>
    </citation>
    <scope>NUCLEOTIDE SEQUENCE [LARGE SCALE GENOMIC DNA]</scope>
    <source>
        <strain evidence="5">J235TASD1</strain>
    </source>
</reference>
<dbReference type="AlphaFoldDB" id="A0A136JGE4"/>
<comment type="subcellular location">
    <subcellularLocation>
        <location evidence="1">Nucleus</location>
    </subcellularLocation>
</comment>
<evidence type="ECO:0000256" key="1">
    <source>
        <dbReference type="ARBA" id="ARBA00004123"/>
    </source>
</evidence>
<gene>
    <name evidence="4" type="ORF">Micbo1qcDRAFT_231306</name>
</gene>
<accession>A0A136JGE4</accession>
<organism evidence="4 5">
    <name type="scientific">Microdochium bolleyi</name>
    <dbReference type="NCBI Taxonomy" id="196109"/>
    <lineage>
        <taxon>Eukaryota</taxon>
        <taxon>Fungi</taxon>
        <taxon>Dikarya</taxon>
        <taxon>Ascomycota</taxon>
        <taxon>Pezizomycotina</taxon>
        <taxon>Sordariomycetes</taxon>
        <taxon>Xylariomycetidae</taxon>
        <taxon>Xylariales</taxon>
        <taxon>Microdochiaceae</taxon>
        <taxon>Microdochium</taxon>
    </lineage>
</organism>
<evidence type="ECO:0000313" key="4">
    <source>
        <dbReference type="EMBL" id="KXJ96231.1"/>
    </source>
</evidence>